<dbReference type="RefSeq" id="WP_015927490.1">
    <property type="nucleotide sequence ID" value="NC_011894.1"/>
</dbReference>
<dbReference type="Proteomes" id="UP000008207">
    <property type="component" value="Chromosome"/>
</dbReference>
<dbReference type="AlphaFoldDB" id="B8IF74"/>
<dbReference type="InterPro" id="IPR000014">
    <property type="entry name" value="PAS"/>
</dbReference>
<accession>B8IF74</accession>
<dbReference type="PROSITE" id="PS50112">
    <property type="entry name" value="PAS"/>
    <property type="match status" value="1"/>
</dbReference>
<sequence>MTANWNDEPPIAHLFGDAATAIYTTDADGWLTYYNTAAAELWGYRPEIGRTRWCGSWRIFTPQGTELPLDQCPMAIALKEVRPVRGVRAVLERPDGTLIPFMPYPTPIRASSGALTAGWNMLVALDSQQARQAVDLSGADVLMDCAQKLPDGEDLDDLTGQLQSTLAAIADVEVAHQIDCERLGDWSGSNAEKARIVAQLELKRERRRAALMRKFSELQERTASLSLRSSYERFSVH</sequence>
<dbReference type="OrthoDB" id="341208at2"/>
<dbReference type="eggNOG" id="COG3920">
    <property type="taxonomic scope" value="Bacteria"/>
</dbReference>
<dbReference type="STRING" id="460265.Mnod_0753"/>
<feature type="domain" description="PAS" evidence="1">
    <location>
        <begin position="7"/>
        <end position="47"/>
    </location>
</feature>
<dbReference type="InterPro" id="IPR035965">
    <property type="entry name" value="PAS-like_dom_sf"/>
</dbReference>
<dbReference type="EMBL" id="CP001349">
    <property type="protein sequence ID" value="ACL55785.1"/>
    <property type="molecule type" value="Genomic_DNA"/>
</dbReference>
<dbReference type="SUPFAM" id="SSF55785">
    <property type="entry name" value="PYP-like sensor domain (PAS domain)"/>
    <property type="match status" value="1"/>
</dbReference>
<dbReference type="HOGENOM" id="CLU_1141525_0_0_5"/>
<dbReference type="CDD" id="cd00130">
    <property type="entry name" value="PAS"/>
    <property type="match status" value="1"/>
</dbReference>
<reference evidence="2 3" key="1">
    <citation type="submission" date="2009-01" db="EMBL/GenBank/DDBJ databases">
        <title>Complete sequence of chromosome of Methylobacterium nodulans ORS 2060.</title>
        <authorList>
            <consortium name="US DOE Joint Genome Institute"/>
            <person name="Lucas S."/>
            <person name="Copeland A."/>
            <person name="Lapidus A."/>
            <person name="Glavina del Rio T."/>
            <person name="Dalin E."/>
            <person name="Tice H."/>
            <person name="Bruce D."/>
            <person name="Goodwin L."/>
            <person name="Pitluck S."/>
            <person name="Sims D."/>
            <person name="Brettin T."/>
            <person name="Detter J.C."/>
            <person name="Han C."/>
            <person name="Larimer F."/>
            <person name="Land M."/>
            <person name="Hauser L."/>
            <person name="Kyrpides N."/>
            <person name="Ivanova N."/>
            <person name="Marx C.J."/>
            <person name="Richardson P."/>
        </authorList>
    </citation>
    <scope>NUCLEOTIDE SEQUENCE [LARGE SCALE GENOMIC DNA]</scope>
    <source>
        <strain evidence="3">LMG 21967 / CNCM I-2342 / ORS 2060</strain>
    </source>
</reference>
<dbReference type="KEGG" id="mno:Mnod_0753"/>
<name>B8IF74_METNO</name>
<evidence type="ECO:0000313" key="2">
    <source>
        <dbReference type="EMBL" id="ACL55785.1"/>
    </source>
</evidence>
<evidence type="ECO:0000313" key="3">
    <source>
        <dbReference type="Proteomes" id="UP000008207"/>
    </source>
</evidence>
<dbReference type="Gene3D" id="3.30.450.20">
    <property type="entry name" value="PAS domain"/>
    <property type="match status" value="1"/>
</dbReference>
<evidence type="ECO:0000259" key="1">
    <source>
        <dbReference type="PROSITE" id="PS50112"/>
    </source>
</evidence>
<protein>
    <submittedName>
        <fullName evidence="2">Putative PAS/PAC sensor protein</fullName>
    </submittedName>
</protein>
<organism evidence="2 3">
    <name type="scientific">Methylobacterium nodulans (strain LMG 21967 / CNCM I-2342 / ORS 2060)</name>
    <dbReference type="NCBI Taxonomy" id="460265"/>
    <lineage>
        <taxon>Bacteria</taxon>
        <taxon>Pseudomonadati</taxon>
        <taxon>Pseudomonadota</taxon>
        <taxon>Alphaproteobacteria</taxon>
        <taxon>Hyphomicrobiales</taxon>
        <taxon>Methylobacteriaceae</taxon>
        <taxon>Methylobacterium</taxon>
    </lineage>
</organism>
<dbReference type="NCBIfam" id="TIGR00229">
    <property type="entry name" value="sensory_box"/>
    <property type="match status" value="1"/>
</dbReference>
<proteinExistence type="predicted"/>
<keyword evidence="3" id="KW-1185">Reference proteome</keyword>
<gene>
    <name evidence="2" type="ordered locus">Mnod_0753</name>
</gene>